<feature type="region of interest" description="Disordered" evidence="2">
    <location>
        <begin position="276"/>
        <end position="299"/>
    </location>
</feature>
<dbReference type="GO" id="GO:0003700">
    <property type="term" value="F:DNA-binding transcription factor activity"/>
    <property type="evidence" value="ECO:0007669"/>
    <property type="project" value="InterPro"/>
</dbReference>
<feature type="domain" description="HTH merR-type" evidence="3">
    <location>
        <begin position="9"/>
        <end position="77"/>
    </location>
</feature>
<accession>A0A4U0N9D3</accession>
<dbReference type="GO" id="GO:0003677">
    <property type="term" value="F:DNA binding"/>
    <property type="evidence" value="ECO:0007669"/>
    <property type="project" value="UniProtKB-KW"/>
</dbReference>
<reference evidence="4 5" key="1">
    <citation type="submission" date="2019-04" db="EMBL/GenBank/DDBJ databases">
        <title>Streptomyces piniterrae sp. nov., a heliquinomycin-producing actinomycete isolated from rhizosphere soil of Pinus yunnanensis.</title>
        <authorList>
            <person name="Zhuang X."/>
            <person name="Zhao J."/>
        </authorList>
    </citation>
    <scope>NUCLEOTIDE SEQUENCE [LARGE SCALE GENOMIC DNA]</scope>
    <source>
        <strain evidence="5">jys28</strain>
    </source>
</reference>
<dbReference type="PROSITE" id="PS50937">
    <property type="entry name" value="HTH_MERR_2"/>
    <property type="match status" value="1"/>
</dbReference>
<keyword evidence="5" id="KW-1185">Reference proteome</keyword>
<dbReference type="CDD" id="cd04778">
    <property type="entry name" value="HTH_MerR-like_sg2"/>
    <property type="match status" value="1"/>
</dbReference>
<dbReference type="OrthoDB" id="4320666at2"/>
<dbReference type="Proteomes" id="UP000308697">
    <property type="component" value="Unassembled WGS sequence"/>
</dbReference>
<proteinExistence type="predicted"/>
<sequence>MTEQPPTAEYRIEDLAHISGATVRTIRAYQDRGLLPRPERRGRANVYGAAHLARLRQIAALLDRGYTLASIKELLEAWDAGRDLGGVLGLVAEIDGPWTDEQASRISRADLNTAFGGTPDEAAVSEAVELGVLERVPGRDDEFHVPSPQELAVAAELHSAGVPLRAISGHLRELRGQVEHIASRFLDFTTEHIFRPFLDHSPTEAEAEEAAALVRRLRPLAQQTVDAELARAMRTLATRYLRHHLIEALPPASDPADCGGGGTADETEAPQLASVPIPVPAPARAPAPVADPRPAAGTEPLALPAETVQAVRALVGPENTAAFVAAAAHREVHARTLDTLAMAARQTSAADEADAGDGTPADHGSPSHGAPGHAATGHRAPTGCHQAPNASGTPPAARR</sequence>
<dbReference type="PANTHER" id="PTHR30204">
    <property type="entry name" value="REDOX-CYCLING DRUG-SENSING TRANSCRIPTIONAL ACTIVATOR SOXR"/>
    <property type="match status" value="1"/>
</dbReference>
<name>A0A4U0N9D3_9ACTN</name>
<protein>
    <submittedName>
        <fullName evidence="4">MerR family transcriptional regulator</fullName>
    </submittedName>
</protein>
<dbReference type="Gene3D" id="1.10.1660.10">
    <property type="match status" value="1"/>
</dbReference>
<feature type="compositionally biased region" description="Pro residues" evidence="2">
    <location>
        <begin position="277"/>
        <end position="291"/>
    </location>
</feature>
<feature type="region of interest" description="Disordered" evidence="2">
    <location>
        <begin position="345"/>
        <end position="399"/>
    </location>
</feature>
<comment type="caution">
    <text evidence="4">The sequence shown here is derived from an EMBL/GenBank/DDBJ whole genome shotgun (WGS) entry which is preliminary data.</text>
</comment>
<dbReference type="Pfam" id="PF13411">
    <property type="entry name" value="MerR_1"/>
    <property type="match status" value="1"/>
</dbReference>
<dbReference type="PANTHER" id="PTHR30204:SF93">
    <property type="entry name" value="HTH MERR-TYPE DOMAIN-CONTAINING PROTEIN"/>
    <property type="match status" value="1"/>
</dbReference>
<evidence type="ECO:0000256" key="1">
    <source>
        <dbReference type="ARBA" id="ARBA00023125"/>
    </source>
</evidence>
<evidence type="ECO:0000313" key="5">
    <source>
        <dbReference type="Proteomes" id="UP000308697"/>
    </source>
</evidence>
<evidence type="ECO:0000313" key="4">
    <source>
        <dbReference type="EMBL" id="TJZ50253.1"/>
    </source>
</evidence>
<dbReference type="InterPro" id="IPR009061">
    <property type="entry name" value="DNA-bd_dom_put_sf"/>
</dbReference>
<dbReference type="EMBL" id="SUMB01000008">
    <property type="protein sequence ID" value="TJZ50253.1"/>
    <property type="molecule type" value="Genomic_DNA"/>
</dbReference>
<organism evidence="4 5">
    <name type="scientific">Streptomyces piniterrae</name>
    <dbReference type="NCBI Taxonomy" id="2571125"/>
    <lineage>
        <taxon>Bacteria</taxon>
        <taxon>Bacillati</taxon>
        <taxon>Actinomycetota</taxon>
        <taxon>Actinomycetes</taxon>
        <taxon>Kitasatosporales</taxon>
        <taxon>Streptomycetaceae</taxon>
        <taxon>Streptomyces</taxon>
    </lineage>
</organism>
<keyword evidence="1" id="KW-0238">DNA-binding</keyword>
<dbReference type="SMART" id="SM00422">
    <property type="entry name" value="HTH_MERR"/>
    <property type="match status" value="1"/>
</dbReference>
<evidence type="ECO:0000256" key="2">
    <source>
        <dbReference type="SAM" id="MobiDB-lite"/>
    </source>
</evidence>
<gene>
    <name evidence="4" type="ORF">FCH28_23415</name>
</gene>
<dbReference type="RefSeq" id="WP_136742074.1">
    <property type="nucleotide sequence ID" value="NZ_SUMB01000008.1"/>
</dbReference>
<dbReference type="AlphaFoldDB" id="A0A4U0N9D3"/>
<evidence type="ECO:0000259" key="3">
    <source>
        <dbReference type="PROSITE" id="PS50937"/>
    </source>
</evidence>
<dbReference type="InterPro" id="IPR047057">
    <property type="entry name" value="MerR_fam"/>
</dbReference>
<dbReference type="SUPFAM" id="SSF46955">
    <property type="entry name" value="Putative DNA-binding domain"/>
    <property type="match status" value="1"/>
</dbReference>
<dbReference type="InterPro" id="IPR000551">
    <property type="entry name" value="MerR-type_HTH_dom"/>
</dbReference>